<evidence type="ECO:0000313" key="3">
    <source>
        <dbReference type="Proteomes" id="UP000765509"/>
    </source>
</evidence>
<organism evidence="2 3">
    <name type="scientific">Austropuccinia psidii MF-1</name>
    <dbReference type="NCBI Taxonomy" id="1389203"/>
    <lineage>
        <taxon>Eukaryota</taxon>
        <taxon>Fungi</taxon>
        <taxon>Dikarya</taxon>
        <taxon>Basidiomycota</taxon>
        <taxon>Pucciniomycotina</taxon>
        <taxon>Pucciniomycetes</taxon>
        <taxon>Pucciniales</taxon>
        <taxon>Sphaerophragmiaceae</taxon>
        <taxon>Austropuccinia</taxon>
    </lineage>
</organism>
<dbReference type="AlphaFoldDB" id="A0A9Q3DG40"/>
<comment type="caution">
    <text evidence="2">The sequence shown here is derived from an EMBL/GenBank/DDBJ whole genome shotgun (WGS) entry which is preliminary data.</text>
</comment>
<sequence length="101" mass="10850">MTVFKLFNHDICLQPDGEPAITPQEAPKKGYRHDYGTSQSVTEGKGSVNGFQTDKLCHSEADNIVLPLNRAETAAGSLSGHIQSQPEGLQQCIAAQRAPDS</sequence>
<evidence type="ECO:0000256" key="1">
    <source>
        <dbReference type="SAM" id="MobiDB-lite"/>
    </source>
</evidence>
<dbReference type="EMBL" id="AVOT02015251">
    <property type="protein sequence ID" value="MBW0499397.1"/>
    <property type="molecule type" value="Genomic_DNA"/>
</dbReference>
<name>A0A9Q3DG40_9BASI</name>
<keyword evidence="3" id="KW-1185">Reference proteome</keyword>
<protein>
    <submittedName>
        <fullName evidence="2">Uncharacterized protein</fullName>
    </submittedName>
</protein>
<accession>A0A9Q3DG40</accession>
<evidence type="ECO:0000313" key="2">
    <source>
        <dbReference type="EMBL" id="MBW0499397.1"/>
    </source>
</evidence>
<feature type="region of interest" description="Disordered" evidence="1">
    <location>
        <begin position="16"/>
        <end position="48"/>
    </location>
</feature>
<reference evidence="2" key="1">
    <citation type="submission" date="2021-03" db="EMBL/GenBank/DDBJ databases">
        <title>Draft genome sequence of rust myrtle Austropuccinia psidii MF-1, a brazilian biotype.</title>
        <authorList>
            <person name="Quecine M.C."/>
            <person name="Pachon D.M.R."/>
            <person name="Bonatelli M.L."/>
            <person name="Correr F.H."/>
            <person name="Franceschini L.M."/>
            <person name="Leite T.F."/>
            <person name="Margarido G.R.A."/>
            <person name="Almeida C.A."/>
            <person name="Ferrarezi J.A."/>
            <person name="Labate C.A."/>
        </authorList>
    </citation>
    <scope>NUCLEOTIDE SEQUENCE</scope>
    <source>
        <strain evidence="2">MF-1</strain>
    </source>
</reference>
<dbReference type="Proteomes" id="UP000765509">
    <property type="component" value="Unassembled WGS sequence"/>
</dbReference>
<feature type="compositionally biased region" description="Basic and acidic residues" evidence="1">
    <location>
        <begin position="26"/>
        <end position="35"/>
    </location>
</feature>
<gene>
    <name evidence="2" type="ORF">O181_039112</name>
</gene>
<proteinExistence type="predicted"/>